<sequence>MIRNWKSTDAAFTALNTQPDNMLNHKEFVDGLAKAGCCRTRRRHTAHRAKRQCVITQAFQFAHRYRFRLFLVCAIAVVFS</sequence>
<comment type="caution">
    <text evidence="1">The sequence shown here is derived from an EMBL/GenBank/DDBJ whole genome shotgun (WGS) entry which is preliminary data.</text>
</comment>
<reference evidence="1" key="1">
    <citation type="submission" date="2021-02" db="EMBL/GenBank/DDBJ databases">
        <authorList>
            <person name="Dougan E. K."/>
            <person name="Rhodes N."/>
            <person name="Thang M."/>
            <person name="Chan C."/>
        </authorList>
    </citation>
    <scope>NUCLEOTIDE SEQUENCE</scope>
</reference>
<protein>
    <submittedName>
        <fullName evidence="1">Uncharacterized protein</fullName>
    </submittedName>
</protein>
<evidence type="ECO:0000313" key="2">
    <source>
        <dbReference type="Proteomes" id="UP000649617"/>
    </source>
</evidence>
<dbReference type="Proteomes" id="UP000649617">
    <property type="component" value="Unassembled WGS sequence"/>
</dbReference>
<keyword evidence="2" id="KW-1185">Reference proteome</keyword>
<evidence type="ECO:0000313" key="1">
    <source>
        <dbReference type="EMBL" id="CAE7539997.1"/>
    </source>
</evidence>
<accession>A0A812TSD5</accession>
<dbReference type="AlphaFoldDB" id="A0A812TSD5"/>
<proteinExistence type="predicted"/>
<organism evidence="1 2">
    <name type="scientific">Symbiodinium pilosum</name>
    <name type="common">Dinoflagellate</name>
    <dbReference type="NCBI Taxonomy" id="2952"/>
    <lineage>
        <taxon>Eukaryota</taxon>
        <taxon>Sar</taxon>
        <taxon>Alveolata</taxon>
        <taxon>Dinophyceae</taxon>
        <taxon>Suessiales</taxon>
        <taxon>Symbiodiniaceae</taxon>
        <taxon>Symbiodinium</taxon>
    </lineage>
</organism>
<gene>
    <name evidence="1" type="ORF">SPIL2461_LOCUS14285</name>
</gene>
<dbReference type="EMBL" id="CAJNIZ010032802">
    <property type="protein sequence ID" value="CAE7539997.1"/>
    <property type="molecule type" value="Genomic_DNA"/>
</dbReference>
<name>A0A812TSD5_SYMPI</name>